<protein>
    <submittedName>
        <fullName evidence="2">Uncharacterized protein</fullName>
    </submittedName>
</protein>
<accession>A0A1M3T0Y6</accession>
<sequence>MKIAIYSQNRADLNSGRTSLVKDSSSRRCNSDLVPLVPSQPGMRNVPFPSPSPADIHSDSISLYRAERRDLV</sequence>
<gene>
    <name evidence="2" type="ORF">ASPFODRAFT_53174</name>
</gene>
<reference evidence="3" key="1">
    <citation type="journal article" date="2017" name="Genome Biol.">
        <title>Comparative genomics reveals high biological diversity and specific adaptations in the industrially and medically important fungal genus Aspergillus.</title>
        <authorList>
            <person name="de Vries R.P."/>
            <person name="Riley R."/>
            <person name="Wiebenga A."/>
            <person name="Aguilar-Osorio G."/>
            <person name="Amillis S."/>
            <person name="Uchima C.A."/>
            <person name="Anderluh G."/>
            <person name="Asadollahi M."/>
            <person name="Askin M."/>
            <person name="Barry K."/>
            <person name="Battaglia E."/>
            <person name="Bayram O."/>
            <person name="Benocci T."/>
            <person name="Braus-Stromeyer S.A."/>
            <person name="Caldana C."/>
            <person name="Canovas D."/>
            <person name="Cerqueira G.C."/>
            <person name="Chen F."/>
            <person name="Chen W."/>
            <person name="Choi C."/>
            <person name="Clum A."/>
            <person name="Dos Santos R.A."/>
            <person name="Damasio A.R."/>
            <person name="Diallinas G."/>
            <person name="Emri T."/>
            <person name="Fekete E."/>
            <person name="Flipphi M."/>
            <person name="Freyberg S."/>
            <person name="Gallo A."/>
            <person name="Gournas C."/>
            <person name="Habgood R."/>
            <person name="Hainaut M."/>
            <person name="Harispe M.L."/>
            <person name="Henrissat B."/>
            <person name="Hilden K.S."/>
            <person name="Hope R."/>
            <person name="Hossain A."/>
            <person name="Karabika E."/>
            <person name="Karaffa L."/>
            <person name="Karanyi Z."/>
            <person name="Krasevec N."/>
            <person name="Kuo A."/>
            <person name="Kusch H."/>
            <person name="LaButti K."/>
            <person name="Lagendijk E.L."/>
            <person name="Lapidus A."/>
            <person name="Levasseur A."/>
            <person name="Lindquist E."/>
            <person name="Lipzen A."/>
            <person name="Logrieco A.F."/>
            <person name="MacCabe A."/>
            <person name="Maekelae M.R."/>
            <person name="Malavazi I."/>
            <person name="Melin P."/>
            <person name="Meyer V."/>
            <person name="Mielnichuk N."/>
            <person name="Miskei M."/>
            <person name="Molnar A.P."/>
            <person name="Mule G."/>
            <person name="Ngan C.Y."/>
            <person name="Orejas M."/>
            <person name="Orosz E."/>
            <person name="Ouedraogo J.P."/>
            <person name="Overkamp K.M."/>
            <person name="Park H.-S."/>
            <person name="Perrone G."/>
            <person name="Piumi F."/>
            <person name="Punt P.J."/>
            <person name="Ram A.F."/>
            <person name="Ramon A."/>
            <person name="Rauscher S."/>
            <person name="Record E."/>
            <person name="Riano-Pachon D.M."/>
            <person name="Robert V."/>
            <person name="Roehrig J."/>
            <person name="Ruller R."/>
            <person name="Salamov A."/>
            <person name="Salih N.S."/>
            <person name="Samson R.A."/>
            <person name="Sandor E."/>
            <person name="Sanguinetti M."/>
            <person name="Schuetze T."/>
            <person name="Sepcic K."/>
            <person name="Shelest E."/>
            <person name="Sherlock G."/>
            <person name="Sophianopoulou V."/>
            <person name="Squina F.M."/>
            <person name="Sun H."/>
            <person name="Susca A."/>
            <person name="Todd R.B."/>
            <person name="Tsang A."/>
            <person name="Unkles S.E."/>
            <person name="van de Wiele N."/>
            <person name="van Rossen-Uffink D."/>
            <person name="Oliveira J.V."/>
            <person name="Vesth T.C."/>
            <person name="Visser J."/>
            <person name="Yu J.-H."/>
            <person name="Zhou M."/>
            <person name="Andersen M.R."/>
            <person name="Archer D.B."/>
            <person name="Baker S.E."/>
            <person name="Benoit I."/>
            <person name="Brakhage A.A."/>
            <person name="Braus G.H."/>
            <person name="Fischer R."/>
            <person name="Frisvad J.C."/>
            <person name="Goldman G.H."/>
            <person name="Houbraken J."/>
            <person name="Oakley B."/>
            <person name="Pocsi I."/>
            <person name="Scazzocchio C."/>
            <person name="Seiboth B."/>
            <person name="vanKuyk P.A."/>
            <person name="Wortman J."/>
            <person name="Dyer P.S."/>
            <person name="Grigoriev I.V."/>
        </authorList>
    </citation>
    <scope>NUCLEOTIDE SEQUENCE [LARGE SCALE GENOMIC DNA]</scope>
    <source>
        <strain evidence="3">CBS 106.47</strain>
    </source>
</reference>
<dbReference type="EMBL" id="KV878255">
    <property type="protein sequence ID" value="OJZ80402.1"/>
    <property type="molecule type" value="Genomic_DNA"/>
</dbReference>
<evidence type="ECO:0000313" key="3">
    <source>
        <dbReference type="Proteomes" id="UP000184063"/>
    </source>
</evidence>
<proteinExistence type="predicted"/>
<evidence type="ECO:0000313" key="2">
    <source>
        <dbReference type="EMBL" id="OJZ80402.1"/>
    </source>
</evidence>
<evidence type="ECO:0000256" key="1">
    <source>
        <dbReference type="SAM" id="MobiDB-lite"/>
    </source>
</evidence>
<dbReference type="Proteomes" id="UP000184063">
    <property type="component" value="Unassembled WGS sequence"/>
</dbReference>
<dbReference type="AlphaFoldDB" id="A0A1M3T0Y6"/>
<name>A0A1M3T0Y6_ASPLC</name>
<feature type="region of interest" description="Disordered" evidence="1">
    <location>
        <begin position="16"/>
        <end position="44"/>
    </location>
</feature>
<organism evidence="2 3">
    <name type="scientific">Aspergillus luchuensis (strain CBS 106.47)</name>
    <dbReference type="NCBI Taxonomy" id="1137211"/>
    <lineage>
        <taxon>Eukaryota</taxon>
        <taxon>Fungi</taxon>
        <taxon>Dikarya</taxon>
        <taxon>Ascomycota</taxon>
        <taxon>Pezizomycotina</taxon>
        <taxon>Eurotiomycetes</taxon>
        <taxon>Eurotiomycetidae</taxon>
        <taxon>Eurotiales</taxon>
        <taxon>Aspergillaceae</taxon>
        <taxon>Aspergillus</taxon>
        <taxon>Aspergillus subgen. Circumdati</taxon>
    </lineage>
</organism>
<dbReference type="VEuPathDB" id="FungiDB:ASPFODRAFT_53174"/>